<dbReference type="Proteomes" id="UP000681722">
    <property type="component" value="Unassembled WGS sequence"/>
</dbReference>
<dbReference type="EMBL" id="CAJOBC010025829">
    <property type="protein sequence ID" value="CAF4068699.1"/>
    <property type="molecule type" value="Genomic_DNA"/>
</dbReference>
<gene>
    <name evidence="1" type="ORF">GPM918_LOCUS27351</name>
    <name evidence="2" type="ORF">SRO942_LOCUS27660</name>
</gene>
<accession>A0A815BQ85</accession>
<dbReference type="OrthoDB" id="2423195at2759"/>
<dbReference type="EMBL" id="CAJNOQ010011427">
    <property type="protein sequence ID" value="CAF1276636.1"/>
    <property type="molecule type" value="Genomic_DNA"/>
</dbReference>
<organism evidence="1 3">
    <name type="scientific">Didymodactylos carnosus</name>
    <dbReference type="NCBI Taxonomy" id="1234261"/>
    <lineage>
        <taxon>Eukaryota</taxon>
        <taxon>Metazoa</taxon>
        <taxon>Spiralia</taxon>
        <taxon>Gnathifera</taxon>
        <taxon>Rotifera</taxon>
        <taxon>Eurotatoria</taxon>
        <taxon>Bdelloidea</taxon>
        <taxon>Philodinida</taxon>
        <taxon>Philodinidae</taxon>
        <taxon>Didymodactylos</taxon>
    </lineage>
</organism>
<sequence>MPSYFLDKDTVRTRNDACLLLNRCFEQFASISINHNNNNWIKPIYTELSDIRRAEQKFQTNVFYHVLEILSEHKSIYKYWKKRFKQNDKFYDITIEKGIQAVNNYHSFTNGYIQRGPCSLTQEFRSINKETSIDYVLTTNVSDEGNVIMRIIIVLVNFNNNLLRTLETYINDIFEHNCIIKNLLDTFNKQTIAISQLASSKMLIGIIYLDDWECEQNEQISMASLFHSYNGPLNFNFNYIQSYFIRRYLLVHFKINYHDIHHQYIFNIDRKKNLNDNKVYSIDNDLVLNILDNAAKTRNCHPQLRLKNCHEVFMERKKSVFLHKNFMVLLEEILFLHKKLTVFPAEIGVSAPELHATL</sequence>
<evidence type="ECO:0000313" key="2">
    <source>
        <dbReference type="EMBL" id="CAF4068699.1"/>
    </source>
</evidence>
<dbReference type="Proteomes" id="UP000663829">
    <property type="component" value="Unassembled WGS sequence"/>
</dbReference>
<evidence type="ECO:0000313" key="1">
    <source>
        <dbReference type="EMBL" id="CAF1276636.1"/>
    </source>
</evidence>
<reference evidence="1" key="1">
    <citation type="submission" date="2021-02" db="EMBL/GenBank/DDBJ databases">
        <authorList>
            <person name="Nowell W R."/>
        </authorList>
    </citation>
    <scope>NUCLEOTIDE SEQUENCE</scope>
</reference>
<protein>
    <submittedName>
        <fullName evidence="1">Uncharacterized protein</fullName>
    </submittedName>
</protein>
<comment type="caution">
    <text evidence="1">The sequence shown here is derived from an EMBL/GenBank/DDBJ whole genome shotgun (WGS) entry which is preliminary data.</text>
</comment>
<keyword evidence="3" id="KW-1185">Reference proteome</keyword>
<proteinExistence type="predicted"/>
<name>A0A815BQ85_9BILA</name>
<dbReference type="AlphaFoldDB" id="A0A815BQ85"/>
<evidence type="ECO:0000313" key="3">
    <source>
        <dbReference type="Proteomes" id="UP000663829"/>
    </source>
</evidence>